<evidence type="ECO:0000256" key="9">
    <source>
        <dbReference type="ARBA" id="ARBA00051693"/>
    </source>
</evidence>
<dbReference type="SMART" id="SM00220">
    <property type="entry name" value="S_TKc"/>
    <property type="match status" value="1"/>
</dbReference>
<evidence type="ECO:0000259" key="11">
    <source>
        <dbReference type="PROSITE" id="PS50011"/>
    </source>
</evidence>
<comment type="caution">
    <text evidence="12">The sequence shown here is derived from an EMBL/GenBank/DDBJ whole genome shotgun (WGS) entry which is preliminary data.</text>
</comment>
<dbReference type="InterPro" id="IPR000719">
    <property type="entry name" value="Prot_kinase_dom"/>
</dbReference>
<dbReference type="EC" id="2.7.12.2" evidence="6"/>
<dbReference type="VEuPathDB" id="AmoebaDB:NF0094250"/>
<name>A0A6A5BM15_NAEFO</name>
<evidence type="ECO:0000256" key="7">
    <source>
        <dbReference type="ARBA" id="ARBA00049014"/>
    </source>
</evidence>
<dbReference type="Pfam" id="PF00069">
    <property type="entry name" value="Pkinase"/>
    <property type="match status" value="2"/>
</dbReference>
<comment type="catalytic activity">
    <reaction evidence="7">
        <text>L-seryl-[protein] + ATP = O-phospho-L-seryl-[protein] + ADP + H(+)</text>
        <dbReference type="Rhea" id="RHEA:17989"/>
        <dbReference type="Rhea" id="RHEA-COMP:9863"/>
        <dbReference type="Rhea" id="RHEA-COMP:11604"/>
        <dbReference type="ChEBI" id="CHEBI:15378"/>
        <dbReference type="ChEBI" id="CHEBI:29999"/>
        <dbReference type="ChEBI" id="CHEBI:30616"/>
        <dbReference type="ChEBI" id="CHEBI:83421"/>
        <dbReference type="ChEBI" id="CHEBI:456216"/>
        <dbReference type="EC" id="2.7.12.2"/>
    </reaction>
</comment>
<evidence type="ECO:0000256" key="10">
    <source>
        <dbReference type="SAM" id="MobiDB-lite"/>
    </source>
</evidence>
<dbReference type="PROSITE" id="PS00108">
    <property type="entry name" value="PROTEIN_KINASE_ST"/>
    <property type="match status" value="1"/>
</dbReference>
<evidence type="ECO:0000256" key="5">
    <source>
        <dbReference type="ARBA" id="ARBA00038035"/>
    </source>
</evidence>
<evidence type="ECO:0000313" key="13">
    <source>
        <dbReference type="Proteomes" id="UP000444721"/>
    </source>
</evidence>
<keyword evidence="4" id="KW-0067">ATP-binding</keyword>
<dbReference type="Gene3D" id="1.10.510.10">
    <property type="entry name" value="Transferase(Phosphotransferase) domain 1"/>
    <property type="match status" value="1"/>
</dbReference>
<comment type="catalytic activity">
    <reaction evidence="9">
        <text>L-tyrosyl-[protein] + ATP = O-phospho-L-tyrosyl-[protein] + ADP + H(+)</text>
        <dbReference type="Rhea" id="RHEA:10596"/>
        <dbReference type="Rhea" id="RHEA-COMP:10136"/>
        <dbReference type="Rhea" id="RHEA-COMP:20101"/>
        <dbReference type="ChEBI" id="CHEBI:15378"/>
        <dbReference type="ChEBI" id="CHEBI:30616"/>
        <dbReference type="ChEBI" id="CHEBI:46858"/>
        <dbReference type="ChEBI" id="CHEBI:61978"/>
        <dbReference type="ChEBI" id="CHEBI:456216"/>
        <dbReference type="EC" id="2.7.12.2"/>
    </reaction>
</comment>
<evidence type="ECO:0000256" key="1">
    <source>
        <dbReference type="ARBA" id="ARBA00022679"/>
    </source>
</evidence>
<keyword evidence="1" id="KW-0808">Transferase</keyword>
<keyword evidence="3" id="KW-0418">Kinase</keyword>
<feature type="region of interest" description="Disordered" evidence="10">
    <location>
        <begin position="1"/>
        <end position="45"/>
    </location>
</feature>
<evidence type="ECO:0000256" key="8">
    <source>
        <dbReference type="ARBA" id="ARBA00049299"/>
    </source>
</evidence>
<dbReference type="SUPFAM" id="SSF56112">
    <property type="entry name" value="Protein kinase-like (PK-like)"/>
    <property type="match status" value="1"/>
</dbReference>
<evidence type="ECO:0000313" key="12">
    <source>
        <dbReference type="EMBL" id="KAF0974615.1"/>
    </source>
</evidence>
<feature type="region of interest" description="Disordered" evidence="10">
    <location>
        <begin position="234"/>
        <end position="269"/>
    </location>
</feature>
<feature type="region of interest" description="Disordered" evidence="10">
    <location>
        <begin position="80"/>
        <end position="115"/>
    </location>
</feature>
<reference evidence="12 13" key="1">
    <citation type="journal article" date="2019" name="Sci. Rep.">
        <title>Nanopore sequencing improves the draft genome of the human pathogenic amoeba Naegleria fowleri.</title>
        <authorList>
            <person name="Liechti N."/>
            <person name="Schurch N."/>
            <person name="Bruggmann R."/>
            <person name="Wittwer M."/>
        </authorList>
    </citation>
    <scope>NUCLEOTIDE SEQUENCE [LARGE SCALE GENOMIC DNA]</scope>
    <source>
        <strain evidence="12 13">ATCC 30894</strain>
    </source>
</reference>
<organism evidence="12 13">
    <name type="scientific">Naegleria fowleri</name>
    <name type="common">Brain eating amoeba</name>
    <dbReference type="NCBI Taxonomy" id="5763"/>
    <lineage>
        <taxon>Eukaryota</taxon>
        <taxon>Discoba</taxon>
        <taxon>Heterolobosea</taxon>
        <taxon>Tetramitia</taxon>
        <taxon>Eutetramitia</taxon>
        <taxon>Vahlkampfiidae</taxon>
        <taxon>Naegleria</taxon>
    </lineage>
</organism>
<dbReference type="OrthoDB" id="4062651at2759"/>
<dbReference type="EMBL" id="VFQX01000051">
    <property type="protein sequence ID" value="KAF0974615.1"/>
    <property type="molecule type" value="Genomic_DNA"/>
</dbReference>
<dbReference type="InterPro" id="IPR011009">
    <property type="entry name" value="Kinase-like_dom_sf"/>
</dbReference>
<dbReference type="PANTHER" id="PTHR48013:SF9">
    <property type="entry name" value="DUAL SPECIFICITY MITOGEN-ACTIVATED PROTEIN KINASE KINASE 5"/>
    <property type="match status" value="1"/>
</dbReference>
<comment type="catalytic activity">
    <reaction evidence="8">
        <text>L-threonyl-[protein] + ATP = O-phospho-L-threonyl-[protein] + ADP + H(+)</text>
        <dbReference type="Rhea" id="RHEA:46608"/>
        <dbReference type="Rhea" id="RHEA-COMP:11060"/>
        <dbReference type="Rhea" id="RHEA-COMP:11605"/>
        <dbReference type="ChEBI" id="CHEBI:15378"/>
        <dbReference type="ChEBI" id="CHEBI:30013"/>
        <dbReference type="ChEBI" id="CHEBI:30616"/>
        <dbReference type="ChEBI" id="CHEBI:61977"/>
        <dbReference type="ChEBI" id="CHEBI:456216"/>
        <dbReference type="EC" id="2.7.12.2"/>
    </reaction>
</comment>
<proteinExistence type="inferred from homology"/>
<dbReference type="Proteomes" id="UP000444721">
    <property type="component" value="Unassembled WGS sequence"/>
</dbReference>
<dbReference type="GO" id="GO:0005524">
    <property type="term" value="F:ATP binding"/>
    <property type="evidence" value="ECO:0007669"/>
    <property type="project" value="UniProtKB-KW"/>
</dbReference>
<evidence type="ECO:0000256" key="6">
    <source>
        <dbReference type="ARBA" id="ARBA00038999"/>
    </source>
</evidence>
<feature type="compositionally biased region" description="Polar residues" evidence="10">
    <location>
        <begin position="1"/>
        <end position="32"/>
    </location>
</feature>
<feature type="region of interest" description="Disordered" evidence="10">
    <location>
        <begin position="335"/>
        <end position="366"/>
    </location>
</feature>
<dbReference type="GeneID" id="68113307"/>
<keyword evidence="2" id="KW-0547">Nucleotide-binding</keyword>
<dbReference type="VEuPathDB" id="AmoebaDB:FDP41_006089"/>
<evidence type="ECO:0000256" key="4">
    <source>
        <dbReference type="ARBA" id="ARBA00022840"/>
    </source>
</evidence>
<dbReference type="PANTHER" id="PTHR48013">
    <property type="entry name" value="DUAL SPECIFICITY MITOGEN-ACTIVATED PROTEIN KINASE KINASE 5-RELATED"/>
    <property type="match status" value="1"/>
</dbReference>
<comment type="similarity">
    <text evidence="5">Belongs to the protein kinase superfamily. STE Ser/Thr protein kinase family. MAP kinase kinase subfamily.</text>
</comment>
<keyword evidence="13" id="KW-1185">Reference proteome</keyword>
<sequence length="738" mass="81494">MSNLYPSSSSKRNCTHPSNTVTTCSPQSSCNNNDEKEEEGCTDSLSILTTTTTTTTTPTLYALNPNNSLPLTHPSCHLLPASSSSSDHSLSSSSSLSTSPSMASTTTSLKTCNDDVSSLSPLPNNLMMERTNYHHTGDASSSISPCCSNAAISTTPKSLKHPKYKPTNLFIPSVLQLSPSTATRQTCSFLNHGSMTSLNQNKIPTTSPRGSRSAECYDTTSKLETHNNNISQCSSLTPSPGDHPSSAELFHTNNNKNKATDEKSSCDDNNTNVSTANAFQSEAELYKSLGFELVKLNIGRGVTSQVNLVKKLNSTQHSRQCSSDGDEPKVVPRFAEEEFTLRRRDATPDDDEQDSMESSQHNIASSCTNVTTRSFDSLSNSPDEEHEALDDSIFFAEKVINLHFVNESTFDGSNNHSFNDIEREEQCLMQCKNSPHIVQLNKSIRTNKHQHRFFLEYIDGTTLSNIIKQKKESLNNDECMSSIVTEKELSLIAQQLLRALIYLKQQGILHRDIKSENVMITRTGCVKLVDLGLAMPLETNQLLVTMTEHGVSSKEVLDHVGDVFGYYSSSLCDNEALSLTSEVITKGTYCYMCPHKLLTGNESFSSDLYSYGMTLLELFVGKLPFDFVNSPSDFVRQNNHDDAFSSPSSTALSHDTLFPLADIVAFDVKEYCTDLVLKGLMGEELCDFLCACMDKNIHSRSDCHSLQNHPFLANTCSMSHEEVCHSLRSVLNQHWSFH</sequence>
<gene>
    <name evidence="12" type="ORF">FDP41_006089</name>
</gene>
<dbReference type="AlphaFoldDB" id="A0A6A5BM15"/>
<feature type="compositionally biased region" description="Basic and acidic residues" evidence="10">
    <location>
        <begin position="335"/>
        <end position="347"/>
    </location>
</feature>
<dbReference type="GO" id="GO:0004708">
    <property type="term" value="F:MAP kinase kinase activity"/>
    <property type="evidence" value="ECO:0007669"/>
    <property type="project" value="UniProtKB-EC"/>
</dbReference>
<evidence type="ECO:0000256" key="2">
    <source>
        <dbReference type="ARBA" id="ARBA00022741"/>
    </source>
</evidence>
<dbReference type="PROSITE" id="PS50011">
    <property type="entry name" value="PROTEIN_KINASE_DOM"/>
    <property type="match status" value="1"/>
</dbReference>
<feature type="domain" description="Protein kinase" evidence="11">
    <location>
        <begin position="292"/>
        <end position="712"/>
    </location>
</feature>
<dbReference type="VEuPathDB" id="AmoebaDB:NfTy_078360"/>
<accession>A0A6A5BM15</accession>
<dbReference type="InterPro" id="IPR008271">
    <property type="entry name" value="Ser/Thr_kinase_AS"/>
</dbReference>
<feature type="compositionally biased region" description="Low complexity" evidence="10">
    <location>
        <begin position="80"/>
        <end position="109"/>
    </location>
</feature>
<dbReference type="RefSeq" id="XP_044559328.1">
    <property type="nucleotide sequence ID" value="XM_044709685.1"/>
</dbReference>
<protein>
    <recommendedName>
        <fullName evidence="6">mitogen-activated protein kinase kinase</fullName>
        <ecNumber evidence="6">2.7.12.2</ecNumber>
    </recommendedName>
</protein>
<evidence type="ECO:0000256" key="3">
    <source>
        <dbReference type="ARBA" id="ARBA00022777"/>
    </source>
</evidence>